<reference evidence="2" key="1">
    <citation type="journal article" date="2022" name="J Environ Chem Eng">
        <title>Biodegradation of petroleum oil using a constructed nonpathogenic and heavy metal-tolerant bacterial consortium isolated from marine sponges.</title>
        <authorList>
            <person name="Dechsakulwatana C."/>
            <person name="Rungsihiranrut A."/>
            <person name="Muangchinda C."/>
            <person name="Ningthoujam R."/>
            <person name="Klankeo P."/>
            <person name="Pinyakong O."/>
        </authorList>
    </citation>
    <scope>NUCLEOTIDE SEQUENCE [LARGE SCALE GENOMIC DNA]</scope>
    <source>
        <strain evidence="2">MO2-4</strain>
    </source>
</reference>
<name>A0ABU3ZX50_9SPHN</name>
<sequence>MTDDEIGALAQGFVACTLPKARWTHGAHVATALWLMLRRPDLLPERDMPGLIRRYNESVGGVNSDSSGYHETITQGSLRMARRLLAGLPADIAPSAAFAALMASPLGDKDWPFAYWSRALLMTPAARRAWVDPDLQPLPT</sequence>
<evidence type="ECO:0000313" key="2">
    <source>
        <dbReference type="Proteomes" id="UP001185984"/>
    </source>
</evidence>
<evidence type="ECO:0000313" key="1">
    <source>
        <dbReference type="EMBL" id="MDV5824082.1"/>
    </source>
</evidence>
<dbReference type="Proteomes" id="UP001185984">
    <property type="component" value="Unassembled WGS sequence"/>
</dbReference>
<protein>
    <submittedName>
        <fullName evidence="1">Uncharacterized protein</fullName>
    </submittedName>
</protein>
<dbReference type="EMBL" id="JAPTHD010000003">
    <property type="protein sequence ID" value="MDV5824082.1"/>
    <property type="molecule type" value="Genomic_DNA"/>
</dbReference>
<dbReference type="RefSeq" id="WP_317516880.1">
    <property type="nucleotide sequence ID" value="NZ_JAPTHD010000003.1"/>
</dbReference>
<proteinExistence type="predicted"/>
<organism evidence="1 2">
    <name type="scientific">Sphingobium naphthae</name>
    <dbReference type="NCBI Taxonomy" id="1886786"/>
    <lineage>
        <taxon>Bacteria</taxon>
        <taxon>Pseudomonadati</taxon>
        <taxon>Pseudomonadota</taxon>
        <taxon>Alphaproteobacteria</taxon>
        <taxon>Sphingomonadales</taxon>
        <taxon>Sphingomonadaceae</taxon>
        <taxon>Sphingobium</taxon>
    </lineage>
</organism>
<comment type="caution">
    <text evidence="1">The sequence shown here is derived from an EMBL/GenBank/DDBJ whole genome shotgun (WGS) entry which is preliminary data.</text>
</comment>
<accession>A0ABU3ZX50</accession>
<gene>
    <name evidence="1" type="ORF">O0R41_10780</name>
</gene>
<keyword evidence="2" id="KW-1185">Reference proteome</keyword>